<dbReference type="RefSeq" id="WP_166330564.1">
    <property type="nucleotide sequence ID" value="NZ_CP049933.1"/>
</dbReference>
<gene>
    <name evidence="1" type="ORF">G7066_09005</name>
</gene>
<reference evidence="1 2" key="1">
    <citation type="submission" date="2020-03" db="EMBL/GenBank/DDBJ databases">
        <title>Leucobacter sp. nov., isolated from beetles.</title>
        <authorList>
            <person name="Hyun D.-W."/>
            <person name="Bae J.-W."/>
        </authorList>
    </citation>
    <scope>NUCLEOTIDE SEQUENCE [LARGE SCALE GENOMIC DNA]</scope>
    <source>
        <strain evidence="1 2">HDW9A</strain>
    </source>
</reference>
<proteinExistence type="predicted"/>
<organism evidence="1 2">
    <name type="scientific">Leucobacter coleopterorum</name>
    <dbReference type="NCBI Taxonomy" id="2714933"/>
    <lineage>
        <taxon>Bacteria</taxon>
        <taxon>Bacillati</taxon>
        <taxon>Actinomycetota</taxon>
        <taxon>Actinomycetes</taxon>
        <taxon>Micrococcales</taxon>
        <taxon>Microbacteriaceae</taxon>
        <taxon>Leucobacter</taxon>
    </lineage>
</organism>
<dbReference type="Proteomes" id="UP000503441">
    <property type="component" value="Chromosome"/>
</dbReference>
<sequence>MIRGKAFIVLLGILAGLLLMNGFPLSSMLPAAHAATQGAGHLYKGVFVGAFITSSTQSNAYCVEPDGDNPTSEVPPKVMSSLRGYRMQSTGHWVAPYSNERGLMQMNYITSMHGGLALGPGWHDDQAAAVALAIWTIRGAEDAEVAFWVANIRAAAPGHVQDQVDSILAESAAAIVPPVLKAPADPAVVWKTSATGVVDVPAGYQQLRIEAGGRLTGAAPTGVTFDSAAQTATLDSTRAVSLRFETTPDLGSSRLQEVKFSANWTKTGKRWPARIWGYQPAADDADQLLLYGGGSEDFSQSGTWRKTSATSEESRFAPVVRTEVPATRLEKGAPYADRVTFGIAEHSDPWPVYLENGVQKYRPVRATGTLYGPFASRPEESDEAPIDPVPPVAATAEVIAVDGPATYEVEISRDPAANVSGYFTWVWEIDAQSQGPEIQVGAKEEWHLDSRYSFHDRFGIPKETQFSPMEFNITTRLEDAELAPGGKTIDRITLASNGTWLERDGKPVPIIVRASVYETDGNPERAVEPPQDARLLATEKVTVTSSEAPSEIEVVAPFPEEPGRLVDGSLGLTVQACVVAEDQEEGIRELIEESCDDWGIPEESARVVSPQVATVAQETGQVGGRIVDTANVKGPVPEGATLGFTAYLKAEVGAQRFDEHWRPVLSEGESRCAGPKTTLPA</sequence>
<dbReference type="EMBL" id="CP049933">
    <property type="protein sequence ID" value="QIM18710.1"/>
    <property type="molecule type" value="Genomic_DNA"/>
</dbReference>
<keyword evidence="2" id="KW-1185">Reference proteome</keyword>
<evidence type="ECO:0000313" key="2">
    <source>
        <dbReference type="Proteomes" id="UP000503441"/>
    </source>
</evidence>
<accession>A0ABX6K0Y5</accession>
<name>A0ABX6K0Y5_9MICO</name>
<evidence type="ECO:0000313" key="1">
    <source>
        <dbReference type="EMBL" id="QIM18710.1"/>
    </source>
</evidence>
<protein>
    <recommendedName>
        <fullName evidence="3">TQXA domain-containing protein</fullName>
    </recommendedName>
</protein>
<evidence type="ECO:0008006" key="3">
    <source>
        <dbReference type="Google" id="ProtNLM"/>
    </source>
</evidence>